<dbReference type="CDD" id="cd00077">
    <property type="entry name" value="HDc"/>
    <property type="match status" value="1"/>
</dbReference>
<feature type="transmembrane region" description="Helical" evidence="1">
    <location>
        <begin position="329"/>
        <end position="355"/>
    </location>
</feature>
<feature type="transmembrane region" description="Helical" evidence="1">
    <location>
        <begin position="361"/>
        <end position="378"/>
    </location>
</feature>
<keyword evidence="4" id="KW-1185">Reference proteome</keyword>
<dbReference type="InterPro" id="IPR052722">
    <property type="entry name" value="PgpH_phosphodiesterase"/>
</dbReference>
<dbReference type="InterPro" id="IPR006675">
    <property type="entry name" value="HDIG_dom"/>
</dbReference>
<dbReference type="InterPro" id="IPR011624">
    <property type="entry name" value="Metal-dep_PHydrolase_7TM_extra"/>
</dbReference>
<dbReference type="Pfam" id="PF07698">
    <property type="entry name" value="7TM-7TMR_HD"/>
    <property type="match status" value="1"/>
</dbReference>
<organism evidence="3 4">
    <name type="scientific">Streptobacillus felis</name>
    <dbReference type="NCBI Taxonomy" id="1384509"/>
    <lineage>
        <taxon>Bacteria</taxon>
        <taxon>Fusobacteriati</taxon>
        <taxon>Fusobacteriota</taxon>
        <taxon>Fusobacteriia</taxon>
        <taxon>Fusobacteriales</taxon>
        <taxon>Leptotrichiaceae</taxon>
        <taxon>Streptobacillus</taxon>
    </lineage>
</organism>
<evidence type="ECO:0000313" key="3">
    <source>
        <dbReference type="EMBL" id="NYV27862.1"/>
    </source>
</evidence>
<keyword evidence="1" id="KW-1133">Transmembrane helix</keyword>
<dbReference type="RefSeq" id="WP_067322034.1">
    <property type="nucleotide sequence ID" value="NZ_CBCRWS010000019.1"/>
</dbReference>
<dbReference type="SMART" id="SM00471">
    <property type="entry name" value="HDc"/>
    <property type="match status" value="1"/>
</dbReference>
<feature type="transmembrane region" description="Helical" evidence="1">
    <location>
        <begin position="38"/>
        <end position="54"/>
    </location>
</feature>
<evidence type="ECO:0000259" key="2">
    <source>
        <dbReference type="PROSITE" id="PS51831"/>
    </source>
</evidence>
<dbReference type="Pfam" id="PF07697">
    <property type="entry name" value="7TMR-HDED"/>
    <property type="match status" value="1"/>
</dbReference>
<evidence type="ECO:0000313" key="4">
    <source>
        <dbReference type="Proteomes" id="UP000526184"/>
    </source>
</evidence>
<dbReference type="AlphaFoldDB" id="A0A7Z0TAC6"/>
<dbReference type="PANTHER" id="PTHR36442:SF1">
    <property type="entry name" value="CYCLIC-DI-AMP PHOSPHODIESTERASE PGPH"/>
    <property type="match status" value="1"/>
</dbReference>
<protein>
    <submittedName>
        <fullName evidence="3">HDIG domain-containing protein</fullName>
    </submittedName>
</protein>
<dbReference type="InterPro" id="IPR011621">
    <property type="entry name" value="Metal-dep_PHydrolase_7TM_intra"/>
</dbReference>
<dbReference type="PANTHER" id="PTHR36442">
    <property type="entry name" value="CYCLIC-DI-AMP PHOSPHODIESTERASE PGPH"/>
    <property type="match status" value="1"/>
</dbReference>
<keyword evidence="1" id="KW-0812">Transmembrane</keyword>
<dbReference type="InterPro" id="IPR006674">
    <property type="entry name" value="HD_domain"/>
</dbReference>
<accession>A0A7Z0TAC6</accession>
<gene>
    <name evidence="3" type="ORF">HP397_03365</name>
</gene>
<feature type="transmembrane region" description="Helical" evidence="1">
    <location>
        <begin position="300"/>
        <end position="317"/>
    </location>
</feature>
<proteinExistence type="predicted"/>
<feature type="transmembrane region" description="Helical" evidence="1">
    <location>
        <begin position="414"/>
        <end position="438"/>
    </location>
</feature>
<dbReference type="NCBIfam" id="TIGR00277">
    <property type="entry name" value="HDIG"/>
    <property type="match status" value="1"/>
</dbReference>
<feature type="domain" description="HD" evidence="2">
    <location>
        <begin position="474"/>
        <end position="616"/>
    </location>
</feature>
<dbReference type="Gene3D" id="1.10.3210.10">
    <property type="entry name" value="Hypothetical protein af1432"/>
    <property type="match status" value="1"/>
</dbReference>
<dbReference type="EMBL" id="JABMKT010000014">
    <property type="protein sequence ID" value="NYV27862.1"/>
    <property type="molecule type" value="Genomic_DNA"/>
</dbReference>
<keyword evidence="1" id="KW-0472">Membrane</keyword>
<comment type="caution">
    <text evidence="3">The sequence shown here is derived from an EMBL/GenBank/DDBJ whole genome shotgun (WGS) entry which is preliminary data.</text>
</comment>
<dbReference type="OrthoDB" id="9806952at2"/>
<reference evidence="3 4" key="1">
    <citation type="submission" date="2020-05" db="EMBL/GenBank/DDBJ databases">
        <title>Streptobacillus felis strain LHL191014123.</title>
        <authorList>
            <person name="Fawzy A."/>
            <person name="Rau J."/>
            <person name="Risse K."/>
            <person name="Schauerte N."/>
            <person name="Geiger C."/>
            <person name="Blom J."/>
            <person name="Imirzalioglu C."/>
            <person name="Falgenhauer J."/>
            <person name="Bach A."/>
            <person name="Herden C."/>
            <person name="Eisenberg T."/>
        </authorList>
    </citation>
    <scope>NUCLEOTIDE SEQUENCE [LARGE SCALE GENOMIC DNA]</scope>
    <source>
        <strain evidence="3 4">LHL191014123</strain>
    </source>
</reference>
<name>A0A7Z0TAC6_9FUSO</name>
<sequence>MKINFFGKILQINITDNNKEKKEFFLAKLFKQNVNRRIFMYILSVAFFFIFMLINNNTTNYNVGTLAKNDVIAHKDVSYTRNILDDELKQKIKQNTPPEYDEIEDVAKNQLDRLDQFLQNVNQIDLNSDNEISKFIKTYDLNMTIHEIRTIGISKSVKYYLFLSNVLEEIYSTGIAHKSDFNKILAEKQIVLSDEEKSILQNFIEPNLEINKFKTLAKIEKNMENLKNNVIVIEKGDIILKEGTLITEAIYDNLKNLGYVNKSDGFTRMVGEIILFIILSGIFFNYSVRYLKEDFMSKSFYPILLTLIFSNTIYLLLYSSNNLKYMVPYLLTAIIGSVLVKNSIFTISLILFNYIFVLQDIKWGIVVLFLSILTIYINKSVTSRNEIVKNSIYIGLIQSIIVFSIGLISNKEFIQIIPTIVISLVSGLLMGIFSLGLLPYFENTFKILTDIKLLELSNFSNPLLKNLLLTAPGTFHHSLMVGALSEAGAESINANPILCRVAAYYHDIGKMKRPEYFVENQYGIENPHNNLKATLSALIITSHTKDGYILGKQYNLPEEILEIILSHHGTTLVQYFYYKALENKEAVIESDFRYEGPKPTSKESGIIMLADTIEAAVRASLDKSSENIEKIVRYLIKSKFEDGQLSECDMTMEEIEKVTKAFLNIIRGIYHERIQYKKGN</sequence>
<feature type="transmembrane region" description="Helical" evidence="1">
    <location>
        <begin position="390"/>
        <end position="408"/>
    </location>
</feature>
<dbReference type="SUPFAM" id="SSF109604">
    <property type="entry name" value="HD-domain/PDEase-like"/>
    <property type="match status" value="1"/>
</dbReference>
<dbReference type="Pfam" id="PF01966">
    <property type="entry name" value="HD"/>
    <property type="match status" value="1"/>
</dbReference>
<dbReference type="PROSITE" id="PS51831">
    <property type="entry name" value="HD"/>
    <property type="match status" value="1"/>
</dbReference>
<evidence type="ECO:0000256" key="1">
    <source>
        <dbReference type="SAM" id="Phobius"/>
    </source>
</evidence>
<feature type="transmembrane region" description="Helical" evidence="1">
    <location>
        <begin position="269"/>
        <end position="288"/>
    </location>
</feature>
<dbReference type="Proteomes" id="UP000526184">
    <property type="component" value="Unassembled WGS sequence"/>
</dbReference>
<dbReference type="InterPro" id="IPR003607">
    <property type="entry name" value="HD/PDEase_dom"/>
</dbReference>